<dbReference type="NCBIfam" id="NF041907">
    <property type="entry name" value="CLCA_X"/>
    <property type="match status" value="1"/>
</dbReference>
<evidence type="ECO:0000313" key="3">
    <source>
        <dbReference type="Proteomes" id="UP000305675"/>
    </source>
</evidence>
<accession>A0A4U1BVH2</accession>
<keyword evidence="3" id="KW-1185">Reference proteome</keyword>
<reference evidence="2 3" key="1">
    <citation type="submission" date="2019-04" db="EMBL/GenBank/DDBJ databases">
        <authorList>
            <person name="Hwang J.C."/>
        </authorList>
    </citation>
    <scope>NUCLEOTIDE SEQUENCE [LARGE SCALE GENOMIC DNA]</scope>
    <source>
        <strain evidence="2 3">IMCC35002</strain>
    </source>
</reference>
<protein>
    <recommendedName>
        <fullName evidence="1">Large polyvalent protein-associated domain-containing protein</fullName>
    </recommendedName>
</protein>
<dbReference type="Proteomes" id="UP000305675">
    <property type="component" value="Unassembled WGS sequence"/>
</dbReference>
<dbReference type="OrthoDB" id="343736at2"/>
<dbReference type="Pfam" id="PF18796">
    <property type="entry name" value="LPD1"/>
    <property type="match status" value="1"/>
</dbReference>
<feature type="domain" description="Large polyvalent protein-associated" evidence="1">
    <location>
        <begin position="187"/>
        <end position="260"/>
    </location>
</feature>
<evidence type="ECO:0000313" key="2">
    <source>
        <dbReference type="EMBL" id="TKB58601.1"/>
    </source>
</evidence>
<evidence type="ECO:0000259" key="1">
    <source>
        <dbReference type="Pfam" id="PF18796"/>
    </source>
</evidence>
<dbReference type="AlphaFoldDB" id="A0A4U1BVH2"/>
<dbReference type="InterPro" id="IPR041047">
    <property type="entry name" value="LPD1"/>
</dbReference>
<organism evidence="2 3">
    <name type="scientific">Ferrimonas aestuarii</name>
    <dbReference type="NCBI Taxonomy" id="2569539"/>
    <lineage>
        <taxon>Bacteria</taxon>
        <taxon>Pseudomonadati</taxon>
        <taxon>Pseudomonadota</taxon>
        <taxon>Gammaproteobacteria</taxon>
        <taxon>Alteromonadales</taxon>
        <taxon>Ferrimonadaceae</taxon>
        <taxon>Ferrimonas</taxon>
    </lineage>
</organism>
<comment type="caution">
    <text evidence="2">The sequence shown here is derived from an EMBL/GenBank/DDBJ whole genome shotgun (WGS) entry which is preliminary data.</text>
</comment>
<sequence length="261" mass="29051">MHSSNTSRLWQPHYRQGPDYRFGDDVSFGDIRDQFGLSGVKVGRWVDKAERQQAANLIFDALADLAFILNVPPQTLGLRGQLSLAFGTGGQPGVQAHYAPASKTLALAKNAGSGALAHEFWHAFDHHVAEKAFEQRHHGIRFASHLWLQHEPLRAHPINHALSQLFEAVFAPNTDDHGEYLTQAMALDKQLGRTYFALPTELMARAFEACIQGDNRIKNQYLVSGTKQSDLAKAGAYPSPEHLRIIRNATLSYFELLGRSL</sequence>
<gene>
    <name evidence="2" type="ORF">FCL42_02305</name>
</gene>
<dbReference type="EMBL" id="SWCJ01000001">
    <property type="protein sequence ID" value="TKB58601.1"/>
    <property type="molecule type" value="Genomic_DNA"/>
</dbReference>
<name>A0A4U1BVH2_9GAMM</name>
<dbReference type="RefSeq" id="WP_136861749.1">
    <property type="nucleotide sequence ID" value="NZ_SWCJ01000001.1"/>
</dbReference>
<proteinExistence type="predicted"/>